<dbReference type="STRING" id="87229.A0A4Z1KGN0"/>
<evidence type="ECO:0000313" key="2">
    <source>
        <dbReference type="EMBL" id="TGO85217.1"/>
    </source>
</evidence>
<keyword evidence="3" id="KW-1185">Reference proteome</keyword>
<dbReference type="Proteomes" id="UP000297280">
    <property type="component" value="Unassembled WGS sequence"/>
</dbReference>
<proteinExistence type="predicted"/>
<gene>
    <name evidence="2" type="ORF">BPOR_0419g00080</name>
</gene>
<organism evidence="2 3">
    <name type="scientific">Botrytis porri</name>
    <dbReference type="NCBI Taxonomy" id="87229"/>
    <lineage>
        <taxon>Eukaryota</taxon>
        <taxon>Fungi</taxon>
        <taxon>Dikarya</taxon>
        <taxon>Ascomycota</taxon>
        <taxon>Pezizomycotina</taxon>
        <taxon>Leotiomycetes</taxon>
        <taxon>Helotiales</taxon>
        <taxon>Sclerotiniaceae</taxon>
        <taxon>Botrytis</taxon>
    </lineage>
</organism>
<dbReference type="AlphaFoldDB" id="A0A4Z1KGN0"/>
<dbReference type="EMBL" id="PQXO01000418">
    <property type="protein sequence ID" value="TGO85217.1"/>
    <property type="molecule type" value="Genomic_DNA"/>
</dbReference>
<feature type="domain" description="Heterokaryon incompatibility" evidence="1">
    <location>
        <begin position="16"/>
        <end position="164"/>
    </location>
</feature>
<reference evidence="2 3" key="1">
    <citation type="submission" date="2017-12" db="EMBL/GenBank/DDBJ databases">
        <title>Comparative genomics of Botrytis spp.</title>
        <authorList>
            <person name="Valero-Jimenez C.A."/>
            <person name="Tapia P."/>
            <person name="Veloso J."/>
            <person name="Silva-Moreno E."/>
            <person name="Staats M."/>
            <person name="Valdes J.H."/>
            <person name="Van Kan J.A.L."/>
        </authorList>
    </citation>
    <scope>NUCLEOTIDE SEQUENCE [LARGE SCALE GENOMIC DNA]</scope>
    <source>
        <strain evidence="2 3">MUCL3349</strain>
    </source>
</reference>
<accession>A0A4Z1KGN0</accession>
<protein>
    <recommendedName>
        <fullName evidence="1">Heterokaryon incompatibility domain-containing protein</fullName>
    </recommendedName>
</protein>
<dbReference type="Pfam" id="PF06985">
    <property type="entry name" value="HET"/>
    <property type="match status" value="1"/>
</dbReference>
<comment type="caution">
    <text evidence="2">The sequence shown here is derived from an EMBL/GenBank/DDBJ whole genome shotgun (WGS) entry which is preliminary data.</text>
</comment>
<dbReference type="InterPro" id="IPR010730">
    <property type="entry name" value="HET"/>
</dbReference>
<name>A0A4Z1KGN0_9HELO</name>
<sequence length="302" mass="34756">MRLRTSNISPGTQDTTLGHLWGCLNFIKLKDIPVSTVTKTFHDALVVTLKFGFHYFWIDSFCIIQDDVDDWKKKSFRRASVYGGSSLNKAATGAHDDNHGLFFDRNPNLIRRAELMTGNFEERGRPETSESQEDRSKVFVCTNLNAYKRSCLDSTLFQAWTLQERLLSPRTLHFGRHQIILERYTCTCFDAFAEVEDKRFSTQKQLKDLHYGLLWYIAWKKIVNICIRSNLTFSSDKLVALSGIVKYFASKYNAEYLSGIWKEHLPSTLLWFGEQGCRGTSTTSGTNLVLGKCIRRDTIFSH</sequence>
<dbReference type="PANTHER" id="PTHR33112">
    <property type="entry name" value="DOMAIN PROTEIN, PUTATIVE-RELATED"/>
    <property type="match status" value="1"/>
</dbReference>
<dbReference type="PANTHER" id="PTHR33112:SF15">
    <property type="entry name" value="HETEROKARYON INCOMPATIBILITY DOMAIN-CONTAINING PROTEIN"/>
    <property type="match status" value="1"/>
</dbReference>
<evidence type="ECO:0000313" key="3">
    <source>
        <dbReference type="Proteomes" id="UP000297280"/>
    </source>
</evidence>
<evidence type="ECO:0000259" key="1">
    <source>
        <dbReference type="Pfam" id="PF06985"/>
    </source>
</evidence>